<evidence type="ECO:0000313" key="4">
    <source>
        <dbReference type="Proteomes" id="UP000230167"/>
    </source>
</evidence>
<feature type="transmembrane region" description="Helical" evidence="1">
    <location>
        <begin position="49"/>
        <end position="66"/>
    </location>
</feature>
<name>A0A2J0UE39_STEMA</name>
<accession>A0A2J0UE39</accession>
<dbReference type="Proteomes" id="UP000230167">
    <property type="component" value="Unassembled WGS sequence"/>
</dbReference>
<evidence type="ECO:0000313" key="3">
    <source>
        <dbReference type="EMBL" id="PJL31719.1"/>
    </source>
</evidence>
<feature type="transmembrane region" description="Helical" evidence="1">
    <location>
        <begin position="122"/>
        <end position="140"/>
    </location>
</feature>
<gene>
    <name evidence="3" type="ORF">B9Y64_09110</name>
</gene>
<feature type="domain" description="Potassium channel" evidence="2">
    <location>
        <begin position="90"/>
        <end position="169"/>
    </location>
</feature>
<feature type="transmembrane region" description="Helical" evidence="1">
    <location>
        <begin position="147"/>
        <end position="168"/>
    </location>
</feature>
<proteinExistence type="predicted"/>
<protein>
    <recommendedName>
        <fullName evidence="2">Potassium channel domain-containing protein</fullName>
    </recommendedName>
</protein>
<evidence type="ECO:0000259" key="2">
    <source>
        <dbReference type="Pfam" id="PF07885"/>
    </source>
</evidence>
<feature type="transmembrane region" description="Helical" evidence="1">
    <location>
        <begin position="78"/>
        <end position="102"/>
    </location>
</feature>
<dbReference type="Pfam" id="PF07885">
    <property type="entry name" value="Ion_trans_2"/>
    <property type="match status" value="1"/>
</dbReference>
<dbReference type="RefSeq" id="WP_100440408.1">
    <property type="nucleotide sequence ID" value="NZ_CBCPIZ010000030.1"/>
</dbReference>
<dbReference type="EMBL" id="NEQV01000002">
    <property type="protein sequence ID" value="PJL31719.1"/>
    <property type="molecule type" value="Genomic_DNA"/>
</dbReference>
<keyword evidence="1" id="KW-1133">Transmembrane helix</keyword>
<sequence>MRTLTVKFVSWMELKDPSGRSRFILSMGLVIAAALLPLLRAWIPTNAALWIGMPLIAVSYASFGFISHRYVRYTREQLVIAPLVFVSTAILLILAFSSYYIAFPIAVSTRNDAPVSGDLTSAIYFSTATFTTLGYGDIVPANDQGRWVVMLESLLGMTHMVLFILTFLRNVDFSQSVDGCKK</sequence>
<organism evidence="3 4">
    <name type="scientific">Stenotrophomonas maltophilia</name>
    <name type="common">Pseudomonas maltophilia</name>
    <name type="synonym">Xanthomonas maltophilia</name>
    <dbReference type="NCBI Taxonomy" id="40324"/>
    <lineage>
        <taxon>Bacteria</taxon>
        <taxon>Pseudomonadati</taxon>
        <taxon>Pseudomonadota</taxon>
        <taxon>Gammaproteobacteria</taxon>
        <taxon>Lysobacterales</taxon>
        <taxon>Lysobacteraceae</taxon>
        <taxon>Stenotrophomonas</taxon>
        <taxon>Stenotrophomonas maltophilia group</taxon>
    </lineage>
</organism>
<feature type="transmembrane region" description="Helical" evidence="1">
    <location>
        <begin position="21"/>
        <end position="43"/>
    </location>
</feature>
<keyword evidence="1" id="KW-0812">Transmembrane</keyword>
<dbReference type="AlphaFoldDB" id="A0A2J0UE39"/>
<dbReference type="Gene3D" id="1.10.287.70">
    <property type="match status" value="1"/>
</dbReference>
<reference evidence="3 4" key="1">
    <citation type="journal article" date="2017" name="Front. Microbiol.">
        <title>Double-Face Meets the Bacterial World: The Opportunistic Pathogen Stenotrophomonas maltophilia.</title>
        <authorList>
            <person name="Lira F."/>
            <person name="Berg G."/>
            <person name="Martinez J.L."/>
        </authorList>
    </citation>
    <scope>NUCLEOTIDE SEQUENCE [LARGE SCALE GENOMIC DNA]</scope>
    <source>
        <strain evidence="3 4">EA1</strain>
    </source>
</reference>
<dbReference type="OrthoDB" id="9813518at2"/>
<keyword evidence="1" id="KW-0472">Membrane</keyword>
<evidence type="ECO:0000256" key="1">
    <source>
        <dbReference type="SAM" id="Phobius"/>
    </source>
</evidence>
<comment type="caution">
    <text evidence="3">The sequence shown here is derived from an EMBL/GenBank/DDBJ whole genome shotgun (WGS) entry which is preliminary data.</text>
</comment>
<dbReference type="InterPro" id="IPR013099">
    <property type="entry name" value="K_chnl_dom"/>
</dbReference>
<dbReference type="SUPFAM" id="SSF81324">
    <property type="entry name" value="Voltage-gated potassium channels"/>
    <property type="match status" value="1"/>
</dbReference>